<reference evidence="1 2" key="1">
    <citation type="submission" date="2016-12" db="EMBL/GenBank/DDBJ databases">
        <title>The genomes of Aspergillus section Nigri reveals drivers in fungal speciation.</title>
        <authorList>
            <consortium name="DOE Joint Genome Institute"/>
            <person name="Vesth T.C."/>
            <person name="Nybo J."/>
            <person name="Theobald S."/>
            <person name="Brandl J."/>
            <person name="Frisvad J.C."/>
            <person name="Nielsen K.F."/>
            <person name="Lyhne E.K."/>
            <person name="Kogle M.E."/>
            <person name="Kuo A."/>
            <person name="Riley R."/>
            <person name="Clum A."/>
            <person name="Nolan M."/>
            <person name="Lipzen A."/>
            <person name="Salamov A."/>
            <person name="Henrissat B."/>
            <person name="Wiebenga A."/>
            <person name="De Vries R.P."/>
            <person name="Grigoriev I.V."/>
            <person name="Mortensen U.H."/>
            <person name="Andersen M.R."/>
            <person name="Baker S.E."/>
        </authorList>
    </citation>
    <scope>NUCLEOTIDE SEQUENCE [LARGE SCALE GENOMIC DNA]</scope>
    <source>
        <strain evidence="1 2">IBT 23096</strain>
    </source>
</reference>
<evidence type="ECO:0000313" key="1">
    <source>
        <dbReference type="EMBL" id="PLB44431.1"/>
    </source>
</evidence>
<evidence type="ECO:0000313" key="2">
    <source>
        <dbReference type="Proteomes" id="UP000234275"/>
    </source>
</evidence>
<gene>
    <name evidence="1" type="ORF">P170DRAFT_468115</name>
</gene>
<accession>A0A2I2FUZ7</accession>
<keyword evidence="2" id="KW-1185">Reference proteome</keyword>
<dbReference type="AlphaFoldDB" id="A0A2I2FUZ7"/>
<dbReference type="RefSeq" id="XP_024699733.1">
    <property type="nucleotide sequence ID" value="XM_024852530.1"/>
</dbReference>
<name>A0A2I2FUZ7_9EURO</name>
<protein>
    <submittedName>
        <fullName evidence="1">Uncharacterized protein</fullName>
    </submittedName>
</protein>
<organism evidence="1 2">
    <name type="scientific">Aspergillus steynii IBT 23096</name>
    <dbReference type="NCBI Taxonomy" id="1392250"/>
    <lineage>
        <taxon>Eukaryota</taxon>
        <taxon>Fungi</taxon>
        <taxon>Dikarya</taxon>
        <taxon>Ascomycota</taxon>
        <taxon>Pezizomycotina</taxon>
        <taxon>Eurotiomycetes</taxon>
        <taxon>Eurotiomycetidae</taxon>
        <taxon>Eurotiales</taxon>
        <taxon>Aspergillaceae</taxon>
        <taxon>Aspergillus</taxon>
        <taxon>Aspergillus subgen. Circumdati</taxon>
    </lineage>
</organism>
<proteinExistence type="predicted"/>
<comment type="caution">
    <text evidence="1">The sequence shown here is derived from an EMBL/GenBank/DDBJ whole genome shotgun (WGS) entry which is preliminary data.</text>
</comment>
<dbReference type="EMBL" id="MSFO01000009">
    <property type="protein sequence ID" value="PLB44431.1"/>
    <property type="molecule type" value="Genomic_DNA"/>
</dbReference>
<dbReference type="GeneID" id="36560228"/>
<dbReference type="Proteomes" id="UP000234275">
    <property type="component" value="Unassembled WGS sequence"/>
</dbReference>
<sequence>MGWFTSIVQGVGSAVNWAMSNAGDIAGLLASVGKVSALHAPEGRAEGQSPITSKDYFKAFRDAGKVLEARAIKKVKDIEEDKDWGDPRMPKDDPQEPIITTGDISGIWTSPTLFSNTSKEVPEMYRDLVKLLAELGVPTLMKQHGRDRDVAEVVAQGIFASNPQPPSQITNFDANNDHHLPTYGVALRHDDKSWQVFVAHSYYTIPMGRTGTDTAWHGAIHVKFKARPDAISLHAQEMEEFRFIQDIEPLAVDVWLVTFQIAWKAVKVARTGYKFIKKVLDERKDNPSNPGYEVTYNFLDGQLQTVKIKAPANKAPSETLFYLQEAVADAVVQMNQSPQEMYFANDENKATQYQTPYVALTDSTILTSDTDGVDRLVVVSR</sequence>
<dbReference type="VEuPathDB" id="FungiDB:P170DRAFT_468115"/>
<dbReference type="OrthoDB" id="4336378at2759"/>